<gene>
    <name evidence="2" type="ORF">FPZ47_10015</name>
</gene>
<feature type="transmembrane region" description="Helical" evidence="1">
    <location>
        <begin position="81"/>
        <end position="100"/>
    </location>
</feature>
<accession>A0A557XW65</accession>
<protein>
    <recommendedName>
        <fullName evidence="4">Integral membrane protein</fullName>
    </recommendedName>
</protein>
<dbReference type="Proteomes" id="UP000320513">
    <property type="component" value="Unassembled WGS sequence"/>
</dbReference>
<keyword evidence="1" id="KW-0812">Transmembrane</keyword>
<dbReference type="RefSeq" id="WP_144948810.1">
    <property type="nucleotide sequence ID" value="NZ_VMQU01000033.1"/>
</dbReference>
<keyword evidence="1" id="KW-0472">Membrane</keyword>
<comment type="caution">
    <text evidence="2">The sequence shown here is derived from an EMBL/GenBank/DDBJ whole genome shotgun (WGS) entry which is preliminary data.</text>
</comment>
<evidence type="ECO:0000313" key="3">
    <source>
        <dbReference type="Proteomes" id="UP000320513"/>
    </source>
</evidence>
<proteinExistence type="predicted"/>
<feature type="transmembrane region" description="Helical" evidence="1">
    <location>
        <begin position="205"/>
        <end position="225"/>
    </location>
</feature>
<evidence type="ECO:0000313" key="2">
    <source>
        <dbReference type="EMBL" id="TVS90275.1"/>
    </source>
</evidence>
<dbReference type="AlphaFoldDB" id="A0A557XW65"/>
<feature type="transmembrane region" description="Helical" evidence="1">
    <location>
        <begin position="330"/>
        <end position="348"/>
    </location>
</feature>
<dbReference type="OrthoDB" id="4750264at2"/>
<evidence type="ECO:0000256" key="1">
    <source>
        <dbReference type="SAM" id="Phobius"/>
    </source>
</evidence>
<feature type="transmembrane region" description="Helical" evidence="1">
    <location>
        <begin position="270"/>
        <end position="301"/>
    </location>
</feature>
<keyword evidence="1" id="KW-1133">Transmembrane helix</keyword>
<dbReference type="EMBL" id="VMQU01000033">
    <property type="protein sequence ID" value="TVS90275.1"/>
    <property type="molecule type" value="Genomic_DNA"/>
</dbReference>
<feature type="transmembrane region" description="Helical" evidence="1">
    <location>
        <begin position="167"/>
        <end position="193"/>
    </location>
</feature>
<name>A0A557XW65_9MYCO</name>
<evidence type="ECO:0008006" key="4">
    <source>
        <dbReference type="Google" id="ProtNLM"/>
    </source>
</evidence>
<organism evidence="2 3">
    <name type="scientific">Mycobacterium helveticum</name>
    <dbReference type="NCBI Taxonomy" id="2592811"/>
    <lineage>
        <taxon>Bacteria</taxon>
        <taxon>Bacillati</taxon>
        <taxon>Actinomycetota</taxon>
        <taxon>Actinomycetes</taxon>
        <taxon>Mycobacteriales</taxon>
        <taxon>Mycobacteriaceae</taxon>
        <taxon>Mycobacterium</taxon>
    </lineage>
</organism>
<reference evidence="2 3" key="1">
    <citation type="submission" date="2019-07" db="EMBL/GenBank/DDBJ databases">
        <title>New Mycobacterium species.</title>
        <authorList>
            <person name="Tortoli E."/>
            <person name="Ghielmetti G."/>
            <person name="Friedel U."/>
            <person name="Trovato A."/>
        </authorList>
    </citation>
    <scope>NUCLEOTIDE SEQUENCE [LARGE SCALE GENOMIC DNA]</scope>
    <source>
        <strain evidence="2 3">16-83</strain>
    </source>
</reference>
<feature type="transmembrane region" description="Helical" evidence="1">
    <location>
        <begin position="137"/>
        <end position="160"/>
    </location>
</feature>
<feature type="transmembrane region" description="Helical" evidence="1">
    <location>
        <begin position="112"/>
        <end position="131"/>
    </location>
</feature>
<sequence length="396" mass="42289">MGLPLRRPPARTSAGDAAESWFLARGLPLVLTPRARGRRLWPRSAPVLAAYATTEGCELAIWMITGDRNVDIVGNPTAVEWGLLAILGAMLPLAAVVGWLVSRLSGNRSRTVVAAIAVAFATMTGTIETGPIHVLRIAVLVVLVLLLTASGVGAVFAWAVRMTLSHLAAVGSMTVRALPVVLLTVLVFLNPYVWLMAATISQRRLWLALLFLVAVAAAFVVSGSLERVRPMLRATAAPPHDCERLAGTPFADMPDPPVSPRLTRTERVNVVFVLATSQLVQILVVAAVIATIFFVLGLILLSEPLLAEWTHNKGSTHGTLPGMTIPVPQPLINTCLFLVALAFMYIGARAVGDGEYRSTFLDPLIEDLHVTLIARNRYRGAVATAPRAVDAAYGTG</sequence>
<keyword evidence="3" id="KW-1185">Reference proteome</keyword>